<feature type="domain" description="TNT" evidence="1">
    <location>
        <begin position="122"/>
        <end position="208"/>
    </location>
</feature>
<protein>
    <submittedName>
        <fullName evidence="2">TNT domain-containing protein</fullName>
    </submittedName>
</protein>
<dbReference type="Proteomes" id="UP000326546">
    <property type="component" value="Chromosome"/>
</dbReference>
<accession>A0A5J6V7Z5</accession>
<reference evidence="2 3" key="1">
    <citation type="submission" date="2019-09" db="EMBL/GenBank/DDBJ databases">
        <title>Serinicoccus pratensis sp. nov., isolated from meadow soil.</title>
        <authorList>
            <person name="Zhang W."/>
        </authorList>
    </citation>
    <scope>NUCLEOTIDE SEQUENCE [LARGE SCALE GENOMIC DNA]</scope>
    <source>
        <strain evidence="2 3">W204</strain>
    </source>
</reference>
<dbReference type="AlphaFoldDB" id="A0A5J6V7Z5"/>
<dbReference type="RefSeq" id="WP_158062181.1">
    <property type="nucleotide sequence ID" value="NZ_CP044427.1"/>
</dbReference>
<sequence>MTSDHDRLRATLADLLTQRGHPHDVVVVTAPPVPGSPVPPEGPWVVVPQEGFAVGGVSRGSFRPYAWVRTEQEVVELVLTLLGPTAYPPVPAGENLLDRGRATSRAIQERTARRGGAAGPAELAPGDLLDQVGAASGHHLFALGTPFPMRSQPPGEVGGPYHRYEVRAPLSLAQEGVAAPWFEQPGGGAMVVLGYPVRWHLDQGELVELLDG</sequence>
<name>A0A5J6V7Z5_9MICO</name>
<dbReference type="GO" id="GO:0050135">
    <property type="term" value="F:NADP+ nucleosidase activity"/>
    <property type="evidence" value="ECO:0007669"/>
    <property type="project" value="InterPro"/>
</dbReference>
<dbReference type="OrthoDB" id="4745173at2"/>
<dbReference type="InterPro" id="IPR025331">
    <property type="entry name" value="TNT"/>
</dbReference>
<organism evidence="2 3">
    <name type="scientific">Ornithinimicrobium pratense</name>
    <dbReference type="NCBI Taxonomy" id="2593973"/>
    <lineage>
        <taxon>Bacteria</taxon>
        <taxon>Bacillati</taxon>
        <taxon>Actinomycetota</taxon>
        <taxon>Actinomycetes</taxon>
        <taxon>Micrococcales</taxon>
        <taxon>Ornithinimicrobiaceae</taxon>
        <taxon>Ornithinimicrobium</taxon>
    </lineage>
</organism>
<proteinExistence type="predicted"/>
<evidence type="ECO:0000313" key="3">
    <source>
        <dbReference type="Proteomes" id="UP000326546"/>
    </source>
</evidence>
<dbReference type="KEGG" id="serw:FY030_14130"/>
<gene>
    <name evidence="2" type="ORF">FY030_14130</name>
</gene>
<evidence type="ECO:0000313" key="2">
    <source>
        <dbReference type="EMBL" id="QFG69687.1"/>
    </source>
</evidence>
<evidence type="ECO:0000259" key="1">
    <source>
        <dbReference type="Pfam" id="PF14021"/>
    </source>
</evidence>
<keyword evidence="3" id="KW-1185">Reference proteome</keyword>
<dbReference type="EMBL" id="CP044427">
    <property type="protein sequence ID" value="QFG69687.1"/>
    <property type="molecule type" value="Genomic_DNA"/>
</dbReference>
<dbReference type="Pfam" id="PF14021">
    <property type="entry name" value="TNT"/>
    <property type="match status" value="1"/>
</dbReference>